<protein>
    <recommendedName>
        <fullName evidence="4">Transposase IS4-like domain-containing protein</fullName>
    </recommendedName>
</protein>
<dbReference type="AlphaFoldDB" id="A0A5C5Y0Q5"/>
<keyword evidence="3" id="KW-1185">Reference proteome</keyword>
<feature type="compositionally biased region" description="Basic and acidic residues" evidence="1">
    <location>
        <begin position="95"/>
        <end position="112"/>
    </location>
</feature>
<accession>A0A5C5Y0Q5</accession>
<name>A0A5C5Y0Q5_9PLAN</name>
<reference evidence="2 3" key="1">
    <citation type="submission" date="2019-02" db="EMBL/GenBank/DDBJ databases">
        <title>Deep-cultivation of Planctomycetes and their phenomic and genomic characterization uncovers novel biology.</title>
        <authorList>
            <person name="Wiegand S."/>
            <person name="Jogler M."/>
            <person name="Boedeker C."/>
            <person name="Pinto D."/>
            <person name="Vollmers J."/>
            <person name="Rivas-Marin E."/>
            <person name="Kohn T."/>
            <person name="Peeters S.H."/>
            <person name="Heuer A."/>
            <person name="Rast P."/>
            <person name="Oberbeckmann S."/>
            <person name="Bunk B."/>
            <person name="Jeske O."/>
            <person name="Meyerdierks A."/>
            <person name="Storesund J.E."/>
            <person name="Kallscheuer N."/>
            <person name="Luecker S."/>
            <person name="Lage O.M."/>
            <person name="Pohl T."/>
            <person name="Merkel B.J."/>
            <person name="Hornburger P."/>
            <person name="Mueller R.-W."/>
            <person name="Bruemmer F."/>
            <person name="Labrenz M."/>
            <person name="Spormann A.M."/>
            <person name="Op Den Camp H."/>
            <person name="Overmann J."/>
            <person name="Amann R."/>
            <person name="Jetten M.S.M."/>
            <person name="Mascher T."/>
            <person name="Medema M.H."/>
            <person name="Devos D.P."/>
            <person name="Kaster A.-K."/>
            <person name="Ovreas L."/>
            <person name="Rohde M."/>
            <person name="Galperin M.Y."/>
            <person name="Jogler C."/>
        </authorList>
    </citation>
    <scope>NUCLEOTIDE SEQUENCE [LARGE SCALE GENOMIC DNA]</scope>
    <source>
        <strain evidence="2 3">Pan14r</strain>
    </source>
</reference>
<dbReference type="RefSeq" id="WP_146438730.1">
    <property type="nucleotide sequence ID" value="NZ_SJPL01000001.1"/>
</dbReference>
<comment type="caution">
    <text evidence="2">The sequence shown here is derived from an EMBL/GenBank/DDBJ whole genome shotgun (WGS) entry which is preliminary data.</text>
</comment>
<evidence type="ECO:0000313" key="2">
    <source>
        <dbReference type="EMBL" id="TWT69187.1"/>
    </source>
</evidence>
<evidence type="ECO:0000313" key="3">
    <source>
        <dbReference type="Proteomes" id="UP000317238"/>
    </source>
</evidence>
<gene>
    <name evidence="2" type="ORF">Pan14r_14720</name>
</gene>
<dbReference type="EMBL" id="SJPL01000001">
    <property type="protein sequence ID" value="TWT69187.1"/>
    <property type="molecule type" value="Genomic_DNA"/>
</dbReference>
<dbReference type="OrthoDB" id="292754at2"/>
<feature type="region of interest" description="Disordered" evidence="1">
    <location>
        <begin position="82"/>
        <end position="112"/>
    </location>
</feature>
<sequence length="112" mass="12311">MKIGDGGTRPALNVQFASDCDARIIVGVEVSSEGTNGGRLPPMLDQFEQRYGQRPGTAIVDPAFATKAVDKETKQLRTEVISSIPRSKQLIPHGIDPHERQKGDSDEYKSFR</sequence>
<evidence type="ECO:0008006" key="4">
    <source>
        <dbReference type="Google" id="ProtNLM"/>
    </source>
</evidence>
<organism evidence="2 3">
    <name type="scientific">Crateriforma conspicua</name>
    <dbReference type="NCBI Taxonomy" id="2527996"/>
    <lineage>
        <taxon>Bacteria</taxon>
        <taxon>Pseudomonadati</taxon>
        <taxon>Planctomycetota</taxon>
        <taxon>Planctomycetia</taxon>
        <taxon>Planctomycetales</taxon>
        <taxon>Planctomycetaceae</taxon>
        <taxon>Crateriforma</taxon>
    </lineage>
</organism>
<proteinExistence type="predicted"/>
<dbReference type="Proteomes" id="UP000317238">
    <property type="component" value="Unassembled WGS sequence"/>
</dbReference>
<evidence type="ECO:0000256" key="1">
    <source>
        <dbReference type="SAM" id="MobiDB-lite"/>
    </source>
</evidence>